<dbReference type="KEGG" id="spal:FM071_01095"/>
<dbReference type="SFLD" id="SFLDG01067">
    <property type="entry name" value="SPASM/twitch_domain_containing"/>
    <property type="match status" value="1"/>
</dbReference>
<dbReference type="SUPFAM" id="SSF102114">
    <property type="entry name" value="Radical SAM enzymes"/>
    <property type="match status" value="1"/>
</dbReference>
<dbReference type="NCBIfam" id="TIGR02495">
    <property type="entry name" value="NrdG2"/>
    <property type="match status" value="1"/>
</dbReference>
<gene>
    <name evidence="7" type="ORF">FM071_01095</name>
</gene>
<dbReference type="Gene3D" id="3.20.20.70">
    <property type="entry name" value="Aldolase class I"/>
    <property type="match status" value="1"/>
</dbReference>
<evidence type="ECO:0000256" key="3">
    <source>
        <dbReference type="ARBA" id="ARBA00022723"/>
    </source>
</evidence>
<dbReference type="GO" id="GO:0046872">
    <property type="term" value="F:metal ion binding"/>
    <property type="evidence" value="ECO:0007669"/>
    <property type="project" value="UniProtKB-KW"/>
</dbReference>
<dbReference type="CDD" id="cd01335">
    <property type="entry name" value="Radical_SAM"/>
    <property type="match status" value="1"/>
</dbReference>
<keyword evidence="2" id="KW-0949">S-adenosyl-L-methionine</keyword>
<sequence length="233" mass="26998">MNTDSGFNSKNDKVIYDITKFTHLDYPNHLAAIFWFSGCNMRCDYCYNKDIVFAKSGNYTFEDALDFLRSRVNLLEGVVLSGGEATLHQLQPFCQAIKALGFLIKLDTNGTNPQMMQKLLEAKLIDYIALDYKAPADKFEQITHSRKYREFSQTLDLLMASDVKFEVRTTLHADLLDEHDINSIIKDLHSRGYEQPYFIQDFRETQNNIGDLKQAKKNFDKSLLLEAKNIIWR</sequence>
<keyword evidence="4" id="KW-0408">Iron</keyword>
<dbReference type="Pfam" id="PF04055">
    <property type="entry name" value="Radical_SAM"/>
    <property type="match status" value="1"/>
</dbReference>
<dbReference type="SFLD" id="SFLDG01094">
    <property type="entry name" value="Uncharacterised_Radical_SAM_Su"/>
    <property type="match status" value="1"/>
</dbReference>
<dbReference type="InterPro" id="IPR012840">
    <property type="entry name" value="NrdG2"/>
</dbReference>
<reference evidence="7 8" key="1">
    <citation type="submission" date="2019-07" db="EMBL/GenBank/DDBJ databases">
        <title>Sulfurimonas paralvinellae sp. nov., a novel mesophilic, hydrogen- and sulfur-oxidizing chemolithoautotroph within the Epsilonproteo- bacteria isolated from a deep-sea hydrothermal vent polychaete nest, reclassification of Thiomicrospira denitrificans as Sulfurimonas denitrificans comb. nov. and emended description of the genus Sulfurimonas.</title>
        <authorList>
            <person name="Wang S."/>
            <person name="Jiang L."/>
            <person name="Shao Z."/>
        </authorList>
    </citation>
    <scope>NUCLEOTIDE SEQUENCE [LARGE SCALE GENOMIC DNA]</scope>
    <source>
        <strain evidence="7 8">GO25</strain>
    </source>
</reference>
<feature type="domain" description="Radical SAM core" evidence="6">
    <location>
        <begin position="23"/>
        <end position="233"/>
    </location>
</feature>
<evidence type="ECO:0000313" key="7">
    <source>
        <dbReference type="EMBL" id="QOP44967.1"/>
    </source>
</evidence>
<dbReference type="Proteomes" id="UP000593580">
    <property type="component" value="Chromosome"/>
</dbReference>
<dbReference type="PANTHER" id="PTHR11228:SF27">
    <property type="entry name" value="GLYCYL-RADICAL ENZYME ACTIVATING ENZYME MJ1227-RELATED"/>
    <property type="match status" value="1"/>
</dbReference>
<dbReference type="SFLD" id="SFLDS00029">
    <property type="entry name" value="Radical_SAM"/>
    <property type="match status" value="1"/>
</dbReference>
<evidence type="ECO:0000256" key="5">
    <source>
        <dbReference type="ARBA" id="ARBA00023014"/>
    </source>
</evidence>
<dbReference type="InterPro" id="IPR013785">
    <property type="entry name" value="Aldolase_TIM"/>
</dbReference>
<dbReference type="InterPro" id="IPR058240">
    <property type="entry name" value="rSAM_sf"/>
</dbReference>
<evidence type="ECO:0000259" key="6">
    <source>
        <dbReference type="PROSITE" id="PS51918"/>
    </source>
</evidence>
<organism evidence="7 8">
    <name type="scientific">Sulfurimonas paralvinellae</name>
    <dbReference type="NCBI Taxonomy" id="317658"/>
    <lineage>
        <taxon>Bacteria</taxon>
        <taxon>Pseudomonadati</taxon>
        <taxon>Campylobacterota</taxon>
        <taxon>Epsilonproteobacteria</taxon>
        <taxon>Campylobacterales</taxon>
        <taxon>Sulfurimonadaceae</taxon>
        <taxon>Sulfurimonas</taxon>
    </lineage>
</organism>
<evidence type="ECO:0000256" key="1">
    <source>
        <dbReference type="ARBA" id="ARBA00001966"/>
    </source>
</evidence>
<evidence type="ECO:0000313" key="8">
    <source>
        <dbReference type="Proteomes" id="UP000593580"/>
    </source>
</evidence>
<keyword evidence="3" id="KW-0479">Metal-binding</keyword>
<dbReference type="AlphaFoldDB" id="A0A7M1B5E8"/>
<name>A0A7M1B5E8_9BACT</name>
<comment type="cofactor">
    <cofactor evidence="1">
        <name>[4Fe-4S] cluster</name>
        <dbReference type="ChEBI" id="CHEBI:49883"/>
    </cofactor>
</comment>
<dbReference type="GO" id="GO:0051536">
    <property type="term" value="F:iron-sulfur cluster binding"/>
    <property type="evidence" value="ECO:0007669"/>
    <property type="project" value="UniProtKB-KW"/>
</dbReference>
<dbReference type="PANTHER" id="PTHR11228">
    <property type="entry name" value="RADICAL SAM DOMAIN PROTEIN"/>
    <property type="match status" value="1"/>
</dbReference>
<keyword evidence="5" id="KW-0411">Iron-sulfur</keyword>
<dbReference type="EMBL" id="CP041406">
    <property type="protein sequence ID" value="QOP44967.1"/>
    <property type="molecule type" value="Genomic_DNA"/>
</dbReference>
<dbReference type="GO" id="GO:0003824">
    <property type="term" value="F:catalytic activity"/>
    <property type="evidence" value="ECO:0007669"/>
    <property type="project" value="InterPro"/>
</dbReference>
<evidence type="ECO:0000256" key="4">
    <source>
        <dbReference type="ARBA" id="ARBA00023004"/>
    </source>
</evidence>
<dbReference type="InterPro" id="IPR007197">
    <property type="entry name" value="rSAM"/>
</dbReference>
<dbReference type="PROSITE" id="PS51918">
    <property type="entry name" value="RADICAL_SAM"/>
    <property type="match status" value="1"/>
</dbReference>
<keyword evidence="8" id="KW-1185">Reference proteome</keyword>
<evidence type="ECO:0000256" key="2">
    <source>
        <dbReference type="ARBA" id="ARBA00022691"/>
    </source>
</evidence>
<dbReference type="RefSeq" id="WP_193111217.1">
    <property type="nucleotide sequence ID" value="NZ_CP041406.1"/>
</dbReference>
<dbReference type="InterPro" id="IPR050377">
    <property type="entry name" value="Radical_SAM_PqqE_MftC-like"/>
</dbReference>
<accession>A0A7M1B5E8</accession>
<protein>
    <submittedName>
        <fullName evidence="7">Anaerobic ribonucleoside-triphosphate reductase activating protein</fullName>
    </submittedName>
</protein>
<proteinExistence type="predicted"/>